<evidence type="ECO:0000313" key="3">
    <source>
        <dbReference type="Proteomes" id="UP000642829"/>
    </source>
</evidence>
<feature type="transmembrane region" description="Helical" evidence="1">
    <location>
        <begin position="356"/>
        <end position="378"/>
    </location>
</feature>
<dbReference type="AlphaFoldDB" id="A0A8J3DGU8"/>
<organism evidence="2 3">
    <name type="scientific">Cerasicoccus arenae</name>
    <dbReference type="NCBI Taxonomy" id="424488"/>
    <lineage>
        <taxon>Bacteria</taxon>
        <taxon>Pseudomonadati</taxon>
        <taxon>Verrucomicrobiota</taxon>
        <taxon>Opitutia</taxon>
        <taxon>Puniceicoccales</taxon>
        <taxon>Cerasicoccaceae</taxon>
        <taxon>Cerasicoccus</taxon>
    </lineage>
</organism>
<name>A0A8J3DGU8_9BACT</name>
<keyword evidence="1" id="KW-0472">Membrane</keyword>
<accession>A0A8J3DGU8</accession>
<dbReference type="Proteomes" id="UP000642829">
    <property type="component" value="Unassembled WGS sequence"/>
</dbReference>
<evidence type="ECO:0000256" key="1">
    <source>
        <dbReference type="SAM" id="Phobius"/>
    </source>
</evidence>
<reference evidence="2" key="2">
    <citation type="submission" date="2020-09" db="EMBL/GenBank/DDBJ databases">
        <authorList>
            <person name="Sun Q."/>
            <person name="Kim S."/>
        </authorList>
    </citation>
    <scope>NUCLEOTIDE SEQUENCE</scope>
    <source>
        <strain evidence="2">KCTC 12870</strain>
    </source>
</reference>
<reference evidence="2" key="1">
    <citation type="journal article" date="2014" name="Int. J. Syst. Evol. Microbiol.">
        <title>Complete genome sequence of Corynebacterium casei LMG S-19264T (=DSM 44701T), isolated from a smear-ripened cheese.</title>
        <authorList>
            <consortium name="US DOE Joint Genome Institute (JGI-PGF)"/>
            <person name="Walter F."/>
            <person name="Albersmeier A."/>
            <person name="Kalinowski J."/>
            <person name="Ruckert C."/>
        </authorList>
    </citation>
    <scope>NUCLEOTIDE SEQUENCE</scope>
    <source>
        <strain evidence="2">KCTC 12870</strain>
    </source>
</reference>
<proteinExistence type="predicted"/>
<evidence type="ECO:0000313" key="2">
    <source>
        <dbReference type="EMBL" id="GHB98410.1"/>
    </source>
</evidence>
<sequence>MQKVAGIVLVVFALLLGGGGWLAPVYLDAVAPAVLRLAGAKGKPAVNVAEQLLDEGQFGPAWRINTALASLDTASSETLSPENFLNGQIEQFIADHPKDRLTGNAEPFGLQFIQIATKLPELATENGPLAFQQLLTPRANREALRAMLIESRNQNVQHILATKGLTGVRHFMPVASAAGAPLDSAILTTALLVQAGLVGPEFARELATMAQLAMSGEPASVARLEAFYLSMLGAAQRLDWASLGAWTRMARDPVSFMRATTLLRQSGDREALVFSLVMLSQRPDWVADYYETFGDEAWPDFARVFPWGGEALRYLLERQLPLYQGPALWSDAETPTDNELTRLTLQLCAFYRPIAMVAKVLLLLTAGMLLAAGIKLVISSRSTKGSYPGLAWMQNGVVGVILLLIVVSFQEPQLFAQPVTEPGTLFLEFELPAALGTVEGETMPNASIDQQTVLVLLIFLMVQFVIYIVCLMKISQLKRAPVPAETRITLLENEEPLFDLGLYVGLSGTVISLLMLAMGIVQASLVAAYASTLFGIIFVALLKILHVRPLKRKLILER</sequence>
<dbReference type="EMBL" id="BMXG01000006">
    <property type="protein sequence ID" value="GHB98410.1"/>
    <property type="molecule type" value="Genomic_DNA"/>
</dbReference>
<keyword evidence="1" id="KW-0812">Transmembrane</keyword>
<keyword evidence="3" id="KW-1185">Reference proteome</keyword>
<feature type="transmembrane region" description="Helical" evidence="1">
    <location>
        <begin position="390"/>
        <end position="409"/>
    </location>
</feature>
<keyword evidence="1" id="KW-1133">Transmembrane helix</keyword>
<feature type="transmembrane region" description="Helical" evidence="1">
    <location>
        <begin position="500"/>
        <end position="520"/>
    </location>
</feature>
<protein>
    <submittedName>
        <fullName evidence="2">Uncharacterized protein</fullName>
    </submittedName>
</protein>
<dbReference type="RefSeq" id="WP_189513176.1">
    <property type="nucleotide sequence ID" value="NZ_BMXG01000006.1"/>
</dbReference>
<feature type="transmembrane region" description="Helical" evidence="1">
    <location>
        <begin position="453"/>
        <end position="472"/>
    </location>
</feature>
<gene>
    <name evidence="2" type="ORF">GCM10007047_13150</name>
</gene>
<feature type="transmembrane region" description="Helical" evidence="1">
    <location>
        <begin position="526"/>
        <end position="545"/>
    </location>
</feature>
<comment type="caution">
    <text evidence="2">The sequence shown here is derived from an EMBL/GenBank/DDBJ whole genome shotgun (WGS) entry which is preliminary data.</text>
</comment>